<evidence type="ECO:0000256" key="4">
    <source>
        <dbReference type="ARBA" id="ARBA00022833"/>
    </source>
</evidence>
<dbReference type="OrthoDB" id="9781930at2"/>
<keyword evidence="3 6" id="KW-0378">Hydrolase</keyword>
<feature type="transmembrane region" description="Helical" evidence="7">
    <location>
        <begin position="293"/>
        <end position="313"/>
    </location>
</feature>
<evidence type="ECO:0000313" key="10">
    <source>
        <dbReference type="EMBL" id="GEM89121.1"/>
    </source>
</evidence>
<dbReference type="RefSeq" id="WP_147145602.1">
    <property type="nucleotide sequence ID" value="NZ_BJXN01000003.1"/>
</dbReference>
<accession>A0A511RHJ7</accession>
<evidence type="ECO:0000256" key="5">
    <source>
        <dbReference type="ARBA" id="ARBA00023049"/>
    </source>
</evidence>
<feature type="transmembrane region" description="Helical" evidence="7">
    <location>
        <begin position="253"/>
        <end position="273"/>
    </location>
</feature>
<keyword evidence="7" id="KW-0812">Transmembrane</keyword>
<comment type="cofactor">
    <cofactor evidence="6">
        <name>Zn(2+)</name>
        <dbReference type="ChEBI" id="CHEBI:29105"/>
    </cofactor>
    <text evidence="6">Binds 1 zinc ion per subunit.</text>
</comment>
<keyword evidence="1 6" id="KW-0645">Protease</keyword>
<dbReference type="Pfam" id="PF01435">
    <property type="entry name" value="Peptidase_M48"/>
    <property type="match status" value="1"/>
</dbReference>
<evidence type="ECO:0000256" key="2">
    <source>
        <dbReference type="ARBA" id="ARBA00022723"/>
    </source>
</evidence>
<evidence type="ECO:0000256" key="7">
    <source>
        <dbReference type="SAM" id="Phobius"/>
    </source>
</evidence>
<dbReference type="GO" id="GO:0006508">
    <property type="term" value="P:proteolysis"/>
    <property type="evidence" value="ECO:0007669"/>
    <property type="project" value="UniProtKB-KW"/>
</dbReference>
<dbReference type="AlphaFoldDB" id="A0A511RHJ7"/>
<feature type="transmembrane region" description="Helical" evidence="7">
    <location>
        <begin position="29"/>
        <end position="47"/>
    </location>
</feature>
<reference evidence="10 11" key="1">
    <citation type="submission" date="2019-07" db="EMBL/GenBank/DDBJ databases">
        <title>Whole genome shotgun sequence of Oceanithermus desulfurans NBRC 100063.</title>
        <authorList>
            <person name="Hosoyama A."/>
            <person name="Uohara A."/>
            <person name="Ohji S."/>
            <person name="Ichikawa N."/>
        </authorList>
    </citation>
    <scope>NUCLEOTIDE SEQUENCE [LARGE SCALE GENOMIC DNA]</scope>
    <source>
        <strain evidence="10 11">NBRC 100063</strain>
    </source>
</reference>
<evidence type="ECO:0000256" key="3">
    <source>
        <dbReference type="ARBA" id="ARBA00022801"/>
    </source>
</evidence>
<dbReference type="Gene3D" id="3.30.2010.10">
    <property type="entry name" value="Metalloproteases ('zincins'), catalytic domain"/>
    <property type="match status" value="1"/>
</dbReference>
<dbReference type="GO" id="GO:0046872">
    <property type="term" value="F:metal ion binding"/>
    <property type="evidence" value="ECO:0007669"/>
    <property type="project" value="UniProtKB-KW"/>
</dbReference>
<dbReference type="Pfam" id="PF16491">
    <property type="entry name" value="Peptidase_M48_N"/>
    <property type="match status" value="1"/>
</dbReference>
<dbReference type="PANTHER" id="PTHR10120">
    <property type="entry name" value="CAAX PRENYL PROTEASE 1"/>
    <property type="match status" value="1"/>
</dbReference>
<gene>
    <name evidence="10" type="ORF">ODE01S_05550</name>
</gene>
<name>A0A511RHJ7_9DEIN</name>
<comment type="similarity">
    <text evidence="6">Belongs to the peptidase M48 family.</text>
</comment>
<dbReference type="Proteomes" id="UP000321827">
    <property type="component" value="Unassembled WGS sequence"/>
</dbReference>
<dbReference type="InterPro" id="IPR001915">
    <property type="entry name" value="Peptidase_M48"/>
</dbReference>
<proteinExistence type="inferred from homology"/>
<protein>
    <recommendedName>
        <fullName evidence="12">Peptidase M48</fullName>
    </recommendedName>
</protein>
<comment type="caution">
    <text evidence="10">The sequence shown here is derived from an EMBL/GenBank/DDBJ whole genome shotgun (WGS) entry which is preliminary data.</text>
</comment>
<keyword evidence="7" id="KW-0472">Membrane</keyword>
<organism evidence="10 11">
    <name type="scientific">Oceanithermus desulfurans NBRC 100063</name>
    <dbReference type="NCBI Taxonomy" id="1227550"/>
    <lineage>
        <taxon>Bacteria</taxon>
        <taxon>Thermotogati</taxon>
        <taxon>Deinococcota</taxon>
        <taxon>Deinococci</taxon>
        <taxon>Thermales</taxon>
        <taxon>Thermaceae</taxon>
        <taxon>Oceanithermus</taxon>
    </lineage>
</organism>
<evidence type="ECO:0000256" key="1">
    <source>
        <dbReference type="ARBA" id="ARBA00022670"/>
    </source>
</evidence>
<evidence type="ECO:0000313" key="11">
    <source>
        <dbReference type="Proteomes" id="UP000321827"/>
    </source>
</evidence>
<sequence length="379" mass="42116">MQSPALAQIYEALGEEGLKKARWQERMRVWSQVAQLVWTALYALLWVPTGWAAALRDALGGSGALPSLLFVLVFMLLLIPFNLPLGWYFGYRKEQVLGTNRQSLAGWLVDQFKQGLIGALLLGLFFWAVYLVFRAWPGGWWLALLAVVALLMVGLYLVQPLLIRAQFKAEPLEDEALIARLKALFERAGFPFGGVGVLRAGEKTARGNAMLSPKGGKLEVLVFDTLLDEVGPEGLEFVVAHELGHRAHKDWPWMLGLFGLLFALGIVLAHAVLVWTAGRWGLAGPGDVATLPLLYLVLAFWMTLAQVVSNAFMRAREYAADRYALELVPNLPAFESTFVALAKQNLADPEPPEWVEFWLHNHPSIARRLEAARRAVRPG</sequence>
<keyword evidence="4 6" id="KW-0862">Zinc</keyword>
<feature type="transmembrane region" description="Helical" evidence="7">
    <location>
        <begin position="139"/>
        <end position="158"/>
    </location>
</feature>
<keyword evidence="7" id="KW-1133">Transmembrane helix</keyword>
<dbReference type="InterPro" id="IPR032456">
    <property type="entry name" value="Peptidase_M48_N"/>
</dbReference>
<keyword evidence="5 6" id="KW-0482">Metalloprotease</keyword>
<evidence type="ECO:0000259" key="8">
    <source>
        <dbReference type="Pfam" id="PF01435"/>
    </source>
</evidence>
<feature type="domain" description="CAAX prenyl protease 1 N-terminal" evidence="9">
    <location>
        <begin position="12"/>
        <end position="164"/>
    </location>
</feature>
<dbReference type="EMBL" id="BJXN01000003">
    <property type="protein sequence ID" value="GEM89121.1"/>
    <property type="molecule type" value="Genomic_DNA"/>
</dbReference>
<dbReference type="GO" id="GO:0004222">
    <property type="term" value="F:metalloendopeptidase activity"/>
    <property type="evidence" value="ECO:0007669"/>
    <property type="project" value="InterPro"/>
</dbReference>
<feature type="domain" description="Peptidase M48" evidence="8">
    <location>
        <begin position="172"/>
        <end position="374"/>
    </location>
</feature>
<feature type="transmembrane region" description="Helical" evidence="7">
    <location>
        <begin position="67"/>
        <end position="91"/>
    </location>
</feature>
<feature type="transmembrane region" description="Helical" evidence="7">
    <location>
        <begin position="112"/>
        <end position="133"/>
    </location>
</feature>
<evidence type="ECO:0008006" key="12">
    <source>
        <dbReference type="Google" id="ProtNLM"/>
    </source>
</evidence>
<evidence type="ECO:0000256" key="6">
    <source>
        <dbReference type="RuleBase" id="RU003983"/>
    </source>
</evidence>
<keyword evidence="2" id="KW-0479">Metal-binding</keyword>
<evidence type="ECO:0000259" key="9">
    <source>
        <dbReference type="Pfam" id="PF16491"/>
    </source>
</evidence>